<evidence type="ECO:0000313" key="2">
    <source>
        <dbReference type="Proteomes" id="UP001179181"/>
    </source>
</evidence>
<reference evidence="1 2" key="1">
    <citation type="submission" date="2020-03" db="EMBL/GenBank/DDBJ databases">
        <title>Genomic Encyclopedia of Type Strains, Phase IV (KMG-IV): sequencing the most valuable type-strain genomes for metagenomic binning, comparative biology and taxonomic classification.</title>
        <authorList>
            <person name="Goeker M."/>
        </authorList>
    </citation>
    <scope>NUCLEOTIDE SEQUENCE [LARGE SCALE GENOMIC DNA]</scope>
    <source>
        <strain evidence="1 2">DSM 102865</strain>
    </source>
</reference>
<accession>A0ABX0UT94</accession>
<keyword evidence="2" id="KW-1185">Reference proteome</keyword>
<protein>
    <submittedName>
        <fullName evidence="1">Uncharacterized protein</fullName>
    </submittedName>
</protein>
<dbReference type="EMBL" id="JAASQJ010000012">
    <property type="protein sequence ID" value="NIJ56186.1"/>
    <property type="molecule type" value="Genomic_DNA"/>
</dbReference>
<name>A0ABX0UT94_9BACT</name>
<dbReference type="Proteomes" id="UP001179181">
    <property type="component" value="Unassembled WGS sequence"/>
</dbReference>
<gene>
    <name evidence="1" type="ORF">FHS68_005389</name>
</gene>
<proteinExistence type="predicted"/>
<evidence type="ECO:0000313" key="1">
    <source>
        <dbReference type="EMBL" id="NIJ56186.1"/>
    </source>
</evidence>
<organism evidence="1 2">
    <name type="scientific">Dyadobacter arcticus</name>
    <dbReference type="NCBI Taxonomy" id="1078754"/>
    <lineage>
        <taxon>Bacteria</taxon>
        <taxon>Pseudomonadati</taxon>
        <taxon>Bacteroidota</taxon>
        <taxon>Cytophagia</taxon>
        <taxon>Cytophagales</taxon>
        <taxon>Spirosomataceae</taxon>
        <taxon>Dyadobacter</taxon>
    </lineage>
</organism>
<sequence length="35" mass="3977">MISMGIIAMAILRYSLNEKANRLSIGWLNDQKVLI</sequence>
<comment type="caution">
    <text evidence="1">The sequence shown here is derived from an EMBL/GenBank/DDBJ whole genome shotgun (WGS) entry which is preliminary data.</text>
</comment>